<accession>L8WI76</accession>
<dbReference type="EMBL" id="AFRT01003288">
    <property type="protein sequence ID" value="ELU36503.1"/>
    <property type="molecule type" value="Genomic_DNA"/>
</dbReference>
<comment type="caution">
    <text evidence="1">The sequence shown here is derived from an EMBL/GenBank/DDBJ whole genome shotgun (WGS) entry which is preliminary data.</text>
</comment>
<sequence>MQQCSADKPGQYGVSLEPAITCGDFYCRPTGLARIAENGHTLCLAPRTRQPVYTHELTPSFSSRAKLSALECSGFENLLFRIRRIRIARRGLESTPRALLSIIPNVPECSLTIASPGALPRFSGPRRVDRGKINLYWTN</sequence>
<reference evidence="1 2" key="1">
    <citation type="journal article" date="2013" name="Nat. Commun.">
        <title>The evolution and pathogenic mechanisms of the rice sheath blight pathogen.</title>
        <authorList>
            <person name="Zheng A."/>
            <person name="Lin R."/>
            <person name="Xu L."/>
            <person name="Qin P."/>
            <person name="Tang C."/>
            <person name="Ai P."/>
            <person name="Zhang D."/>
            <person name="Liu Y."/>
            <person name="Sun Z."/>
            <person name="Feng H."/>
            <person name="Wang Y."/>
            <person name="Chen Y."/>
            <person name="Liang X."/>
            <person name="Fu R."/>
            <person name="Li Q."/>
            <person name="Zhang J."/>
            <person name="Yu X."/>
            <person name="Xie Z."/>
            <person name="Ding L."/>
            <person name="Guan P."/>
            <person name="Tang J."/>
            <person name="Liang Y."/>
            <person name="Wang S."/>
            <person name="Deng Q."/>
            <person name="Li S."/>
            <person name="Zhu J."/>
            <person name="Wang L."/>
            <person name="Liu H."/>
            <person name="Li P."/>
        </authorList>
    </citation>
    <scope>NUCLEOTIDE SEQUENCE [LARGE SCALE GENOMIC DNA]</scope>
    <source>
        <strain evidence="2">AG-1 IA</strain>
    </source>
</reference>
<dbReference type="Proteomes" id="UP000011668">
    <property type="component" value="Unassembled WGS sequence"/>
</dbReference>
<gene>
    <name evidence="1" type="ORF">AG1IA_09469</name>
</gene>
<evidence type="ECO:0000313" key="2">
    <source>
        <dbReference type="Proteomes" id="UP000011668"/>
    </source>
</evidence>
<evidence type="ECO:0000313" key="1">
    <source>
        <dbReference type="EMBL" id="ELU36503.1"/>
    </source>
</evidence>
<organism evidence="1 2">
    <name type="scientific">Thanatephorus cucumeris (strain AG1-IA)</name>
    <name type="common">Rice sheath blight fungus</name>
    <name type="synonym">Rhizoctonia solani</name>
    <dbReference type="NCBI Taxonomy" id="983506"/>
    <lineage>
        <taxon>Eukaryota</taxon>
        <taxon>Fungi</taxon>
        <taxon>Dikarya</taxon>
        <taxon>Basidiomycota</taxon>
        <taxon>Agaricomycotina</taxon>
        <taxon>Agaricomycetes</taxon>
        <taxon>Cantharellales</taxon>
        <taxon>Ceratobasidiaceae</taxon>
        <taxon>Rhizoctonia</taxon>
        <taxon>Rhizoctonia solani AG-1</taxon>
    </lineage>
</organism>
<keyword evidence="2" id="KW-1185">Reference proteome</keyword>
<dbReference type="AlphaFoldDB" id="L8WI76"/>
<name>L8WI76_THACA</name>
<proteinExistence type="predicted"/>
<protein>
    <submittedName>
        <fullName evidence="1">Uncharacterized protein</fullName>
    </submittedName>
</protein>
<dbReference type="HOGENOM" id="CLU_1846448_0_0_1"/>